<evidence type="ECO:0000313" key="1">
    <source>
        <dbReference type="EMBL" id="RMZ93511.1"/>
    </source>
</evidence>
<accession>A0A3M7P324</accession>
<gene>
    <name evidence="1" type="ORF">BpHYR1_048222</name>
</gene>
<name>A0A3M7P324_BRAPC</name>
<sequence>MGLGKEWQIQLDIVGILAEIGLNQLKPVYCLDVSKVKSTSRVEAEHFDYFLLEVVRLVFGLLRDQIVNNVEQKLSQFDHVTSLLFLRVGDKVSKGHQIVRVHTFGNEYFDCLEFGHCASHSATTR</sequence>
<comment type="caution">
    <text evidence="1">The sequence shown here is derived from an EMBL/GenBank/DDBJ whole genome shotgun (WGS) entry which is preliminary data.</text>
</comment>
<dbReference type="Proteomes" id="UP000276133">
    <property type="component" value="Unassembled WGS sequence"/>
</dbReference>
<dbReference type="EMBL" id="REGN01013755">
    <property type="protein sequence ID" value="RMZ93511.1"/>
    <property type="molecule type" value="Genomic_DNA"/>
</dbReference>
<protein>
    <submittedName>
        <fullName evidence="1">Uncharacterized protein</fullName>
    </submittedName>
</protein>
<organism evidence="1 2">
    <name type="scientific">Brachionus plicatilis</name>
    <name type="common">Marine rotifer</name>
    <name type="synonym">Brachionus muelleri</name>
    <dbReference type="NCBI Taxonomy" id="10195"/>
    <lineage>
        <taxon>Eukaryota</taxon>
        <taxon>Metazoa</taxon>
        <taxon>Spiralia</taxon>
        <taxon>Gnathifera</taxon>
        <taxon>Rotifera</taxon>
        <taxon>Eurotatoria</taxon>
        <taxon>Monogononta</taxon>
        <taxon>Pseudotrocha</taxon>
        <taxon>Ploima</taxon>
        <taxon>Brachionidae</taxon>
        <taxon>Brachionus</taxon>
    </lineage>
</organism>
<reference evidence="1 2" key="1">
    <citation type="journal article" date="2018" name="Sci. Rep.">
        <title>Genomic signatures of local adaptation to the degree of environmental predictability in rotifers.</title>
        <authorList>
            <person name="Franch-Gras L."/>
            <person name="Hahn C."/>
            <person name="Garcia-Roger E.M."/>
            <person name="Carmona M.J."/>
            <person name="Serra M."/>
            <person name="Gomez A."/>
        </authorList>
    </citation>
    <scope>NUCLEOTIDE SEQUENCE [LARGE SCALE GENOMIC DNA]</scope>
    <source>
        <strain evidence="1">HYR1</strain>
    </source>
</reference>
<evidence type="ECO:0000313" key="2">
    <source>
        <dbReference type="Proteomes" id="UP000276133"/>
    </source>
</evidence>
<keyword evidence="2" id="KW-1185">Reference proteome</keyword>
<proteinExistence type="predicted"/>
<dbReference type="AlphaFoldDB" id="A0A3M7P324"/>